<dbReference type="EMBL" id="JAUDZG010000001">
    <property type="protein sequence ID" value="KAK3310379.1"/>
    <property type="molecule type" value="Genomic_DNA"/>
</dbReference>
<reference evidence="3" key="2">
    <citation type="submission" date="2023-06" db="EMBL/GenBank/DDBJ databases">
        <authorList>
            <consortium name="Lawrence Berkeley National Laboratory"/>
            <person name="Mondo S.J."/>
            <person name="Hensen N."/>
            <person name="Bonometti L."/>
            <person name="Westerberg I."/>
            <person name="Brannstrom I.O."/>
            <person name="Guillou S."/>
            <person name="Cros-Aarteil S."/>
            <person name="Calhoun S."/>
            <person name="Haridas S."/>
            <person name="Kuo A."/>
            <person name="Pangilinan J."/>
            <person name="Riley R."/>
            <person name="Labutti K."/>
            <person name="Andreopoulos B."/>
            <person name="Lipzen A."/>
            <person name="Chen C."/>
            <person name="Yanf M."/>
            <person name="Daum C."/>
            <person name="Ng V."/>
            <person name="Clum A."/>
            <person name="Steindorff A."/>
            <person name="Ohm R."/>
            <person name="Martin F."/>
            <person name="Silar P."/>
            <person name="Natvig D."/>
            <person name="Lalanne C."/>
            <person name="Gautier V."/>
            <person name="Ament-Velasquez S.L."/>
            <person name="Kruys A."/>
            <person name="Hutchinson M.I."/>
            <person name="Powell A.J."/>
            <person name="Barry K."/>
            <person name="Miller A.N."/>
            <person name="Grigoriev I.V."/>
            <person name="Debuchy R."/>
            <person name="Gladieux P."/>
            <person name="Thoren M.H."/>
            <person name="Johannesson H."/>
        </authorList>
    </citation>
    <scope>NUCLEOTIDE SEQUENCE</scope>
    <source>
        <strain evidence="3">CBS 333.67</strain>
    </source>
</reference>
<keyword evidence="4" id="KW-1185">Reference proteome</keyword>
<dbReference type="InterPro" id="IPR001900">
    <property type="entry name" value="RNase_II/R"/>
</dbReference>
<feature type="domain" description="RNB" evidence="2">
    <location>
        <begin position="553"/>
        <end position="903"/>
    </location>
</feature>
<dbReference type="Pfam" id="PF25522">
    <property type="entry name" value="OB_cyt-4"/>
    <property type="match status" value="1"/>
</dbReference>
<dbReference type="InterPro" id="IPR012340">
    <property type="entry name" value="NA-bd_OB-fold"/>
</dbReference>
<dbReference type="InterPro" id="IPR056625">
    <property type="entry name" value="SH3_CYT4"/>
</dbReference>
<evidence type="ECO:0000259" key="2">
    <source>
        <dbReference type="SMART" id="SM00955"/>
    </source>
</evidence>
<dbReference type="RefSeq" id="XP_062726159.1">
    <property type="nucleotide sequence ID" value="XM_062868355.1"/>
</dbReference>
<dbReference type="InterPro" id="IPR056624">
    <property type="entry name" value="WH_CYT4"/>
</dbReference>
<evidence type="ECO:0000313" key="4">
    <source>
        <dbReference type="Proteomes" id="UP001273166"/>
    </source>
</evidence>
<dbReference type="PANTHER" id="PTHR23355:SF65">
    <property type="entry name" value="EXORIBONUCLEASE CYT-4, PUTATIVE (AFU_ORTHOLOGUE AFUA_7G01550)-RELATED"/>
    <property type="match status" value="1"/>
</dbReference>
<dbReference type="GO" id="GO:0000175">
    <property type="term" value="F:3'-5'-RNA exonuclease activity"/>
    <property type="evidence" value="ECO:0007669"/>
    <property type="project" value="TreeGrafter"/>
</dbReference>
<dbReference type="Pfam" id="PF23216">
    <property type="entry name" value="WHD_CYT4"/>
    <property type="match status" value="1"/>
</dbReference>
<evidence type="ECO:0000256" key="1">
    <source>
        <dbReference type="SAM" id="MobiDB-lite"/>
    </source>
</evidence>
<feature type="region of interest" description="Disordered" evidence="1">
    <location>
        <begin position="910"/>
        <end position="944"/>
    </location>
</feature>
<dbReference type="InterPro" id="IPR050180">
    <property type="entry name" value="RNR_Ribonuclease"/>
</dbReference>
<dbReference type="SUPFAM" id="SSF50249">
    <property type="entry name" value="Nucleic acid-binding proteins"/>
    <property type="match status" value="1"/>
</dbReference>
<dbReference type="Pfam" id="PF00773">
    <property type="entry name" value="RNB"/>
    <property type="match status" value="1"/>
</dbReference>
<dbReference type="Proteomes" id="UP001273166">
    <property type="component" value="Unassembled WGS sequence"/>
</dbReference>
<gene>
    <name evidence="3" type="ORF">B0T15DRAFT_518357</name>
</gene>
<feature type="compositionally biased region" description="Low complexity" evidence="1">
    <location>
        <begin position="916"/>
        <end position="929"/>
    </location>
</feature>
<evidence type="ECO:0000313" key="3">
    <source>
        <dbReference type="EMBL" id="KAK3310379.1"/>
    </source>
</evidence>
<dbReference type="PANTHER" id="PTHR23355">
    <property type="entry name" value="RIBONUCLEASE"/>
    <property type="match status" value="1"/>
</dbReference>
<feature type="compositionally biased region" description="Low complexity" evidence="1">
    <location>
        <begin position="86"/>
        <end position="97"/>
    </location>
</feature>
<comment type="caution">
    <text evidence="3">The sequence shown here is derived from an EMBL/GenBank/DDBJ whole genome shotgun (WGS) entry which is preliminary data.</text>
</comment>
<dbReference type="GeneID" id="87887184"/>
<accession>A0AAJ0H2L2</accession>
<reference evidence="3" key="1">
    <citation type="journal article" date="2023" name="Mol. Phylogenet. Evol.">
        <title>Genome-scale phylogeny and comparative genomics of the fungal order Sordariales.</title>
        <authorList>
            <person name="Hensen N."/>
            <person name="Bonometti L."/>
            <person name="Westerberg I."/>
            <person name="Brannstrom I.O."/>
            <person name="Guillou S."/>
            <person name="Cros-Aarteil S."/>
            <person name="Calhoun S."/>
            <person name="Haridas S."/>
            <person name="Kuo A."/>
            <person name="Mondo S."/>
            <person name="Pangilinan J."/>
            <person name="Riley R."/>
            <person name="LaButti K."/>
            <person name="Andreopoulos B."/>
            <person name="Lipzen A."/>
            <person name="Chen C."/>
            <person name="Yan M."/>
            <person name="Daum C."/>
            <person name="Ng V."/>
            <person name="Clum A."/>
            <person name="Steindorff A."/>
            <person name="Ohm R.A."/>
            <person name="Martin F."/>
            <person name="Silar P."/>
            <person name="Natvig D.O."/>
            <person name="Lalanne C."/>
            <person name="Gautier V."/>
            <person name="Ament-Velasquez S.L."/>
            <person name="Kruys A."/>
            <person name="Hutchinson M.I."/>
            <person name="Powell A.J."/>
            <person name="Barry K."/>
            <person name="Miller A.N."/>
            <person name="Grigoriev I.V."/>
            <person name="Debuchy R."/>
            <person name="Gladieux P."/>
            <person name="Hiltunen Thoren M."/>
            <person name="Johannesson H."/>
        </authorList>
    </citation>
    <scope>NUCLEOTIDE SEQUENCE</scope>
    <source>
        <strain evidence="3">CBS 333.67</strain>
    </source>
</reference>
<dbReference type="SMART" id="SM00955">
    <property type="entry name" value="RNB"/>
    <property type="match status" value="1"/>
</dbReference>
<feature type="region of interest" description="Disordered" evidence="1">
    <location>
        <begin position="56"/>
        <end position="102"/>
    </location>
</feature>
<organism evidence="3 4">
    <name type="scientific">Chaetomium strumarium</name>
    <dbReference type="NCBI Taxonomy" id="1170767"/>
    <lineage>
        <taxon>Eukaryota</taxon>
        <taxon>Fungi</taxon>
        <taxon>Dikarya</taxon>
        <taxon>Ascomycota</taxon>
        <taxon>Pezizomycotina</taxon>
        <taxon>Sordariomycetes</taxon>
        <taxon>Sordariomycetidae</taxon>
        <taxon>Sordariales</taxon>
        <taxon>Chaetomiaceae</taxon>
        <taxon>Chaetomium</taxon>
    </lineage>
</organism>
<name>A0AAJ0H2L2_9PEZI</name>
<dbReference type="AlphaFoldDB" id="A0AAJ0H2L2"/>
<proteinExistence type="predicted"/>
<dbReference type="GO" id="GO:0003723">
    <property type="term" value="F:RNA binding"/>
    <property type="evidence" value="ECO:0007669"/>
    <property type="project" value="InterPro"/>
</dbReference>
<sequence>MLRRSSQNYVCWRCLCLRPPAERALLRRRTPRSAAAAYSALATSRTPLQDTRVATGLDRRQLRSASTEQSPAFRGASQLDLNNPGASQSSEAQSQEQDPFSHLPIRERLRKWEAENPSPALAVPRDQPADPSVANILTKNRSELTFTLDNSAQDDDTARLHFDGVDMADLGTGAAILQAGDLVEVGGSSWKLRLLSICLGNFNGHLHFYTITGKWFTSRFVRSGFVVKKFIQDPAELQAVVDAIPSLSPDSAVLDQLQDLNVGPSRDLAASLIRKMFTFQNNARHIHQTYVERLSRAHTALGSEEKLLSLREIADALLPASLKRDKGVFPPEALYAVYCVVEEQDLAFRALDRGSRHRESYVFMFRSPRINSNVLQVEKLVRGYYNRLVGSPPENLSKFNDFLGVARELIDLSRKERGWSPYGMIGPYKGVDHSESSILSIPGWSDTGRAVLQFMQHWASGGFPPGSRWHWIGPSILRAIDRYQDALLDSTTGWTFLQEIGWIPPWDVSARHALRLPGIPLSRHVGLLPSPKPDSPAPTASALVEPDRLARLRQDFARSTVYCIDSADTLDVDDGISLEAAGKGEYWIHVHIADPASRIAPDSRLAKQAALRVQTNYLAGFYRRMLDGDDVREAFSLGPNKPALTFSARITETGRLLESKVTPGVLRDVVYITPEEVASVCDDKALASVPSDVFEVGTRPADDKPPAKKLTTARDLSRTQRKDLQTLWKLADALQRVRIERGAIPGYLPRAKATVSLDGVTPVELKSKDSAFYRGDPYIRVTYDWQGIVLVSSLMQLAGEVGARWCYERNIPVPYRVQVIAAENVEALRKFNREVFYPQLAAGKKPSPQDWHTLLSLVGGFDISTTPAPNLAMGLELYTKVTSPLRRYPDLLVHWQIEAALLEEESRGQSLVVRKSPGSGSGSEETGPPATGTATKESPSWLPFSKNDLEEDIFPRMRVREKHGRLLDNVDGNSQWILQALVRAWRFGEGSSPLPETFQFRVSDVVPRRALKGQIDWFDRPAFVELEDMNNVARIADVKPGDAFKVELADVNVYMNKIRVRLLEKV</sequence>
<dbReference type="GO" id="GO:0006402">
    <property type="term" value="P:mRNA catabolic process"/>
    <property type="evidence" value="ECO:0007669"/>
    <property type="project" value="TreeGrafter"/>
</dbReference>
<dbReference type="Pfam" id="PF23214">
    <property type="entry name" value="SH3_CYT4"/>
    <property type="match status" value="1"/>
</dbReference>
<dbReference type="GO" id="GO:0000932">
    <property type="term" value="C:P-body"/>
    <property type="evidence" value="ECO:0007669"/>
    <property type="project" value="TreeGrafter"/>
</dbReference>
<dbReference type="InterPro" id="IPR057912">
    <property type="entry name" value="OB_CYT4_C"/>
</dbReference>
<protein>
    <recommendedName>
        <fullName evidence="2">RNB domain-containing protein</fullName>
    </recommendedName>
</protein>